<name>A0A9P8L3Z4_9PEZI</name>
<organism evidence="1 2">
    <name type="scientific">Glutinoglossum americanum</name>
    <dbReference type="NCBI Taxonomy" id="1670608"/>
    <lineage>
        <taxon>Eukaryota</taxon>
        <taxon>Fungi</taxon>
        <taxon>Dikarya</taxon>
        <taxon>Ascomycota</taxon>
        <taxon>Pezizomycotina</taxon>
        <taxon>Geoglossomycetes</taxon>
        <taxon>Geoglossales</taxon>
        <taxon>Geoglossaceae</taxon>
        <taxon>Glutinoglossum</taxon>
    </lineage>
</organism>
<reference evidence="1" key="1">
    <citation type="submission" date="2021-03" db="EMBL/GenBank/DDBJ databases">
        <title>Comparative genomics and phylogenomic investigation of the class Geoglossomycetes provide insights into ecological specialization and systematics.</title>
        <authorList>
            <person name="Melie T."/>
            <person name="Pirro S."/>
            <person name="Miller A.N."/>
            <person name="Quandt A."/>
        </authorList>
    </citation>
    <scope>NUCLEOTIDE SEQUENCE</scope>
    <source>
        <strain evidence="1">GBOQ0MN5Z8</strain>
    </source>
</reference>
<evidence type="ECO:0000313" key="1">
    <source>
        <dbReference type="EMBL" id="KAH0539039.1"/>
    </source>
</evidence>
<dbReference type="InterPro" id="IPR009291">
    <property type="entry name" value="Vps62"/>
</dbReference>
<dbReference type="AlphaFoldDB" id="A0A9P8L3Z4"/>
<dbReference type="OrthoDB" id="188042at2759"/>
<dbReference type="Pfam" id="PF06101">
    <property type="entry name" value="Vps62"/>
    <property type="match status" value="1"/>
</dbReference>
<dbReference type="PANTHER" id="PTHR48220">
    <property type="match status" value="1"/>
</dbReference>
<accession>A0A9P8L3Z4</accession>
<keyword evidence="2" id="KW-1185">Reference proteome</keyword>
<protein>
    <submittedName>
        <fullName evidence="1">Uncharacterized protein</fullName>
    </submittedName>
</protein>
<proteinExistence type="predicted"/>
<sequence>MTNITIRSATFPNTYLRLDGRGVKKFNNSGSGRVNCQSYVGPYETLQLKEHSDGTFGICSATFEDVYLRLDAKGFKKSGGKGGGVANCQFGASDDEQFKFVDQPDGSKAIASVKWPGVYLRMDGTPIEVAGNDNGIGVVNGELSIGPWEKFIISDVTVPLTRSEIDTAIQKYGPILKIHPKEPYQPCSIEWYLTHCTLVDARTSDRTPKPEPNQLPQKFDGDKHYSLDVDLSAKPGDLSTAKAYVHAFWKPGMTVTDLQFWFFSAYNGPASAHIEGLAFGKTVHSGDPTLAPLGEHWADWEYITLRIDNKTKDLVAICLSQHGAGHWTSHSAIPSTYKFDSTHPIVYASLNGHANYPSVGPNYMQHHKFPSIPFGLDFNLRNETADGGATLDCSKNYQVVLADFLKEDAYPDVPWVRYAYRWGPEGTAINMAPNQVSEIMKAGFGDFADRIPGDELIQLVGALLPFFVKADINGALAPSQQKTWLGQY</sequence>
<dbReference type="EMBL" id="JAGHQL010000088">
    <property type="protein sequence ID" value="KAH0539039.1"/>
    <property type="molecule type" value="Genomic_DNA"/>
</dbReference>
<gene>
    <name evidence="1" type="ORF">FGG08_004385</name>
</gene>
<dbReference type="PANTHER" id="PTHR48220:SF1">
    <property type="entry name" value="VACUOLAR PROTEIN SORTING-ASSOCIATED PROTEIN 62-RELATED"/>
    <property type="match status" value="1"/>
</dbReference>
<comment type="caution">
    <text evidence="1">The sequence shown here is derived from an EMBL/GenBank/DDBJ whole genome shotgun (WGS) entry which is preliminary data.</text>
</comment>
<dbReference type="Proteomes" id="UP000698800">
    <property type="component" value="Unassembled WGS sequence"/>
</dbReference>
<dbReference type="CDD" id="cd00257">
    <property type="entry name" value="beta-trefoil_FSCN-like"/>
    <property type="match status" value="1"/>
</dbReference>
<evidence type="ECO:0000313" key="2">
    <source>
        <dbReference type="Proteomes" id="UP000698800"/>
    </source>
</evidence>
<dbReference type="InterPro" id="IPR053102">
    <property type="entry name" value="VPS_Associated"/>
</dbReference>